<dbReference type="GO" id="GO:0046872">
    <property type="term" value="F:metal ion binding"/>
    <property type="evidence" value="ECO:0007669"/>
    <property type="project" value="UniProtKB-KW"/>
</dbReference>
<evidence type="ECO:0000256" key="12">
    <source>
        <dbReference type="ARBA" id="ARBA00023014"/>
    </source>
</evidence>
<evidence type="ECO:0000256" key="13">
    <source>
        <dbReference type="ARBA" id="ARBA00023125"/>
    </source>
</evidence>
<comment type="cofactor">
    <cofactor evidence="1">
        <name>[4Fe-4S] cluster</name>
        <dbReference type="ChEBI" id="CHEBI:49883"/>
    </cofactor>
</comment>
<keyword evidence="11" id="KW-0408">Iron</keyword>
<name>A0A0D2DLU3_9EURO</name>
<evidence type="ECO:0000256" key="3">
    <source>
        <dbReference type="ARBA" id="ARBA00008435"/>
    </source>
</evidence>
<comment type="catalytic activity">
    <reaction evidence="22">
        <text>ATP + H2O = ADP + phosphate + H(+)</text>
        <dbReference type="Rhea" id="RHEA:13065"/>
        <dbReference type="ChEBI" id="CHEBI:15377"/>
        <dbReference type="ChEBI" id="CHEBI:15378"/>
        <dbReference type="ChEBI" id="CHEBI:30616"/>
        <dbReference type="ChEBI" id="CHEBI:43474"/>
        <dbReference type="ChEBI" id="CHEBI:456216"/>
        <dbReference type="EC" id="5.6.2.3"/>
    </reaction>
</comment>
<dbReference type="GO" id="GO:0005524">
    <property type="term" value="F:ATP binding"/>
    <property type="evidence" value="ECO:0007669"/>
    <property type="project" value="UniProtKB-KW"/>
</dbReference>
<comment type="subcellular location">
    <subcellularLocation>
        <location evidence="2">Nucleus</location>
    </subcellularLocation>
</comment>
<dbReference type="InterPro" id="IPR014013">
    <property type="entry name" value="Helic_SF1/SF2_ATP-bd_DinG/Rad3"/>
</dbReference>
<dbReference type="InterPro" id="IPR045028">
    <property type="entry name" value="DinG/Rad3-like"/>
</dbReference>
<evidence type="ECO:0000256" key="16">
    <source>
        <dbReference type="ARBA" id="ARBA00023306"/>
    </source>
</evidence>
<dbReference type="InterPro" id="IPR010614">
    <property type="entry name" value="RAD3-like_helicase_DEAD"/>
</dbReference>
<keyword evidence="8" id="KW-0378">Hydrolase</keyword>
<evidence type="ECO:0000256" key="21">
    <source>
        <dbReference type="ARBA" id="ARBA00045702"/>
    </source>
</evidence>
<comment type="similarity">
    <text evidence="3">Belongs to the DEAD box helicase family. DEAH subfamily. DDX11/CHL1 sub-subfamily.</text>
</comment>
<dbReference type="SUPFAM" id="SSF52540">
    <property type="entry name" value="P-loop containing nucleoside triphosphate hydrolases"/>
    <property type="match status" value="1"/>
</dbReference>
<dbReference type="Pfam" id="PF13307">
    <property type="entry name" value="Helicase_C_2"/>
    <property type="match status" value="1"/>
</dbReference>
<dbReference type="Proteomes" id="UP000053342">
    <property type="component" value="Unassembled WGS sequence"/>
</dbReference>
<evidence type="ECO:0000256" key="11">
    <source>
        <dbReference type="ARBA" id="ARBA00023004"/>
    </source>
</evidence>
<evidence type="ECO:0000256" key="18">
    <source>
        <dbReference type="ARBA" id="ARBA00044969"/>
    </source>
</evidence>
<dbReference type="InterPro" id="IPR006554">
    <property type="entry name" value="Helicase-like_DEXD_c2"/>
</dbReference>
<dbReference type="EMBL" id="KN847335">
    <property type="protein sequence ID" value="KIW43395.1"/>
    <property type="molecule type" value="Genomic_DNA"/>
</dbReference>
<dbReference type="NCBIfam" id="TIGR00604">
    <property type="entry name" value="rad3"/>
    <property type="match status" value="1"/>
</dbReference>
<dbReference type="Gene3D" id="3.40.50.300">
    <property type="entry name" value="P-loop containing nucleotide triphosphate hydrolases"/>
    <property type="match status" value="3"/>
</dbReference>
<keyword evidence="26" id="KW-1185">Reference proteome</keyword>
<dbReference type="PANTHER" id="PTHR11472:SF41">
    <property type="entry name" value="ATP-DEPENDENT DNA HELICASE DDX11-RELATED"/>
    <property type="match status" value="1"/>
</dbReference>
<dbReference type="EC" id="5.6.2.3" evidence="18"/>
<organism evidence="25 26">
    <name type="scientific">Exophiala oligosperma</name>
    <dbReference type="NCBI Taxonomy" id="215243"/>
    <lineage>
        <taxon>Eukaryota</taxon>
        <taxon>Fungi</taxon>
        <taxon>Dikarya</taxon>
        <taxon>Ascomycota</taxon>
        <taxon>Pezizomycotina</taxon>
        <taxon>Eurotiomycetes</taxon>
        <taxon>Chaetothyriomycetidae</taxon>
        <taxon>Chaetothyriales</taxon>
        <taxon>Herpotrichiellaceae</taxon>
        <taxon>Exophiala</taxon>
    </lineage>
</organism>
<dbReference type="GO" id="GO:0051536">
    <property type="term" value="F:iron-sulfur cluster binding"/>
    <property type="evidence" value="ECO:0007669"/>
    <property type="project" value="UniProtKB-KW"/>
</dbReference>
<dbReference type="GO" id="GO:0034085">
    <property type="term" value="P:establishment of sister chromatid cohesion"/>
    <property type="evidence" value="ECO:0007669"/>
    <property type="project" value="TreeGrafter"/>
</dbReference>
<keyword evidence="6" id="KW-0479">Metal-binding</keyword>
<evidence type="ECO:0000256" key="6">
    <source>
        <dbReference type="ARBA" id="ARBA00022723"/>
    </source>
</evidence>
<dbReference type="Pfam" id="PF06733">
    <property type="entry name" value="DEAD_2"/>
    <property type="match status" value="1"/>
</dbReference>
<keyword evidence="15" id="KW-0539">Nucleus</keyword>
<dbReference type="GO" id="GO:0043139">
    <property type="term" value="F:5'-3' DNA helicase activity"/>
    <property type="evidence" value="ECO:0007669"/>
    <property type="project" value="UniProtKB-EC"/>
</dbReference>
<evidence type="ECO:0000259" key="24">
    <source>
        <dbReference type="PROSITE" id="PS51193"/>
    </source>
</evidence>
<dbReference type="VEuPathDB" id="FungiDB:PV06_04503"/>
<dbReference type="PROSITE" id="PS51193">
    <property type="entry name" value="HELICASE_ATP_BIND_2"/>
    <property type="match status" value="1"/>
</dbReference>
<evidence type="ECO:0000313" key="26">
    <source>
        <dbReference type="Proteomes" id="UP000053342"/>
    </source>
</evidence>
<evidence type="ECO:0000256" key="19">
    <source>
        <dbReference type="ARBA" id="ARBA00044998"/>
    </source>
</evidence>
<keyword evidence="12" id="KW-0411">Iron-sulfur</keyword>
<evidence type="ECO:0000256" key="2">
    <source>
        <dbReference type="ARBA" id="ARBA00004123"/>
    </source>
</evidence>
<keyword evidence="7" id="KW-0547">Nucleotide-binding</keyword>
<dbReference type="SMART" id="SM00491">
    <property type="entry name" value="HELICc2"/>
    <property type="match status" value="1"/>
</dbReference>
<dbReference type="GO" id="GO:0003677">
    <property type="term" value="F:DNA binding"/>
    <property type="evidence" value="ECO:0007669"/>
    <property type="project" value="UniProtKB-KW"/>
</dbReference>
<evidence type="ECO:0000256" key="10">
    <source>
        <dbReference type="ARBA" id="ARBA00022840"/>
    </source>
</evidence>
<dbReference type="RefSeq" id="XP_016263611.1">
    <property type="nucleotide sequence ID" value="XM_016405405.1"/>
</dbReference>
<evidence type="ECO:0000313" key="25">
    <source>
        <dbReference type="EMBL" id="KIW43395.1"/>
    </source>
</evidence>
<keyword evidence="13" id="KW-0238">DNA-binding</keyword>
<dbReference type="HOGENOM" id="CLU_006515_2_0_1"/>
<evidence type="ECO:0000256" key="20">
    <source>
        <dbReference type="ARBA" id="ARBA00045008"/>
    </source>
</evidence>
<protein>
    <recommendedName>
        <fullName evidence="5">ATP-dependent DNA helicase CHL1</fullName>
        <ecNumber evidence="18">5.6.2.3</ecNumber>
    </recommendedName>
    <alternativeName>
        <fullName evidence="4">ATP-dependent DNA helicase chl1</fullName>
    </alternativeName>
    <alternativeName>
        <fullName evidence="17">Chromosome loss protein 1</fullName>
    </alternativeName>
    <alternativeName>
        <fullName evidence="19 20">DNA 5'-3' helicase CHL1</fullName>
    </alternativeName>
</protein>
<keyword evidence="23" id="KW-0175">Coiled coil</keyword>
<dbReference type="FunFam" id="3.40.50.300:FF:001372">
    <property type="entry name" value="ATP-dependent DNA helicase chl1"/>
    <property type="match status" value="1"/>
</dbReference>
<dbReference type="GeneID" id="27356577"/>
<evidence type="ECO:0000256" key="23">
    <source>
        <dbReference type="SAM" id="Coils"/>
    </source>
</evidence>
<dbReference type="PANTHER" id="PTHR11472">
    <property type="entry name" value="DNA REPAIR DEAD HELICASE RAD3/XP-D SUBFAMILY MEMBER"/>
    <property type="match status" value="1"/>
</dbReference>
<dbReference type="STRING" id="215243.A0A0D2DLU3"/>
<evidence type="ECO:0000256" key="17">
    <source>
        <dbReference type="ARBA" id="ARBA00029709"/>
    </source>
</evidence>
<evidence type="ECO:0000256" key="9">
    <source>
        <dbReference type="ARBA" id="ARBA00022806"/>
    </source>
</evidence>
<dbReference type="CDD" id="cd18788">
    <property type="entry name" value="SF2_C_XPD"/>
    <property type="match status" value="1"/>
</dbReference>
<dbReference type="InterPro" id="IPR006555">
    <property type="entry name" value="ATP-dep_Helicase_C"/>
</dbReference>
<keyword evidence="14" id="KW-0413">Isomerase</keyword>
<evidence type="ECO:0000256" key="1">
    <source>
        <dbReference type="ARBA" id="ARBA00001966"/>
    </source>
</evidence>
<reference evidence="25 26" key="1">
    <citation type="submission" date="2015-01" db="EMBL/GenBank/DDBJ databases">
        <title>The Genome Sequence of Exophiala oligosperma CBS72588.</title>
        <authorList>
            <consortium name="The Broad Institute Genomics Platform"/>
            <person name="Cuomo C."/>
            <person name="de Hoog S."/>
            <person name="Gorbushina A."/>
            <person name="Stielow B."/>
            <person name="Teixiera M."/>
            <person name="Abouelleil A."/>
            <person name="Chapman S.B."/>
            <person name="Priest M."/>
            <person name="Young S.K."/>
            <person name="Wortman J."/>
            <person name="Nusbaum C."/>
            <person name="Birren B."/>
        </authorList>
    </citation>
    <scope>NUCLEOTIDE SEQUENCE [LARGE SCALE GENOMIC DNA]</scope>
    <source>
        <strain evidence="25 26">CBS 72588</strain>
    </source>
</reference>
<evidence type="ECO:0000256" key="14">
    <source>
        <dbReference type="ARBA" id="ARBA00023235"/>
    </source>
</evidence>
<dbReference type="SMART" id="SM00488">
    <property type="entry name" value="DEXDc2"/>
    <property type="match status" value="1"/>
</dbReference>
<keyword evidence="9" id="KW-0347">Helicase</keyword>
<keyword evidence="10" id="KW-0067">ATP-binding</keyword>
<feature type="domain" description="Helicase ATP-binding" evidence="24">
    <location>
        <begin position="15"/>
        <end position="423"/>
    </location>
</feature>
<sequence>MANYSAATQLNMEPSQTDFYHPYQPYVIQLEFMMNLYKCIEEKKVGIFESPTGTGKSLSLICGALTWLRDHERRMLNATFGQTDASDWLLQAEFAAQRRALMLEREELELKLTKLREEENRQKQRGSDARGFKKARTGVIQNQVSVDDDFLVEDYESDSERTAASTTSKEGFSSSTQALLDKLRPSVKATDVEEPGSDRLKVIFCSRTHSQLTQFVNELRRVKPPPSMDLMIDDAKQNSKLEEIVKHLALGSRKNLCINPKVLQLSSTAAINERCLDLQKPGIAKDKKCPHLPSKEDKARVDAFRDRVISQIRDIEDVGNLGKDLQICPYYASRTAIAPVEILTLPYPLLLQKSAREAMGISVRDNVVIIDEAHNLMDAIADTFSVSLRLSQIEQALRQMTAYAIRFKQRLKGKNRVYVTQVIRLLNSLIDCLQVVTEKAHSHEVTVTAAKLMSGKGADQVKPHKLLQYLYESKLCHKVEGYSDSQSDEKPNTGKGAMMQFQNFLTVLMNPDDEGRFFAGRQDKDIVVRYTLLDPREHFREIVEESRAVILAGGTMSPMSDYADYLFSYLNRESLEMFSFGHVIPPSHLFAQAVVKGPSNIDFDFTFERRGSESMIVELGNMVLRTCTVVPDGVVVFFPSYDYLTQVISVWQRCPASCSLMQSLAAKKTVFQESKGAAADDLLRDYAIAIDSGKGGLLLSVVGGKLSEGINFSDKLGRAVIAVGLPFPNANGAEWKAKMQHIEELQYHQCKKAGKTEGESRAAAKSASRDFYENACMRAVNQSIGRVIRHRNDYAVILMVDRRFSTARITQKLPGWIKDSMHNSPVAWKVTEADIEAFFKAKE</sequence>
<dbReference type="AlphaFoldDB" id="A0A0D2DLU3"/>
<evidence type="ECO:0000256" key="22">
    <source>
        <dbReference type="ARBA" id="ARBA00048954"/>
    </source>
</evidence>
<accession>A0A0D2DLU3</accession>
<dbReference type="InterPro" id="IPR027417">
    <property type="entry name" value="P-loop_NTPase"/>
</dbReference>
<evidence type="ECO:0000256" key="15">
    <source>
        <dbReference type="ARBA" id="ARBA00023242"/>
    </source>
</evidence>
<evidence type="ECO:0000256" key="4">
    <source>
        <dbReference type="ARBA" id="ARBA00016387"/>
    </source>
</evidence>
<proteinExistence type="inferred from homology"/>
<comment type="function">
    <text evidence="21">ATP-dependent DNA helicase important for chromosome transmission and normal cell cycle progression in G(2)/M. May have a role in changing DNA topology to allow the loading of proteins involved in maintaining sister chromatid cohesion in the vicinity of the centromeres. Has a specific role in chromosome segregation during meiosis II.</text>
</comment>
<dbReference type="OrthoDB" id="267079at2759"/>
<feature type="coiled-coil region" evidence="23">
    <location>
        <begin position="98"/>
        <end position="125"/>
    </location>
</feature>
<dbReference type="GO" id="GO:0006139">
    <property type="term" value="P:nucleobase-containing compound metabolic process"/>
    <property type="evidence" value="ECO:0007669"/>
    <property type="project" value="InterPro"/>
</dbReference>
<keyword evidence="16" id="KW-0131">Cell cycle</keyword>
<dbReference type="InterPro" id="IPR013020">
    <property type="entry name" value="Rad3/Chl1-like"/>
</dbReference>
<evidence type="ECO:0000256" key="5">
    <source>
        <dbReference type="ARBA" id="ARBA00017386"/>
    </source>
</evidence>
<dbReference type="FunFam" id="3.40.50.300:FF:002774">
    <property type="entry name" value="ATP-dependent DNA helicase chl1"/>
    <property type="match status" value="1"/>
</dbReference>
<gene>
    <name evidence="25" type="ORF">PV06_04503</name>
</gene>
<evidence type="ECO:0000256" key="7">
    <source>
        <dbReference type="ARBA" id="ARBA00022741"/>
    </source>
</evidence>
<dbReference type="GO" id="GO:0016818">
    <property type="term" value="F:hydrolase activity, acting on acid anhydrides, in phosphorus-containing anhydrides"/>
    <property type="evidence" value="ECO:0007669"/>
    <property type="project" value="InterPro"/>
</dbReference>
<evidence type="ECO:0000256" key="8">
    <source>
        <dbReference type="ARBA" id="ARBA00022801"/>
    </source>
</evidence>
<dbReference type="GO" id="GO:0005634">
    <property type="term" value="C:nucleus"/>
    <property type="evidence" value="ECO:0007669"/>
    <property type="project" value="UniProtKB-SubCell"/>
</dbReference>